<keyword evidence="2" id="KW-1185">Reference proteome</keyword>
<evidence type="ECO:0000313" key="2">
    <source>
        <dbReference type="Proteomes" id="UP001140094"/>
    </source>
</evidence>
<dbReference type="Gene3D" id="3.30.70.270">
    <property type="match status" value="1"/>
</dbReference>
<dbReference type="OrthoDB" id="5592719at2759"/>
<gene>
    <name evidence="1" type="ORF">H4R20_002106</name>
</gene>
<reference evidence="1" key="1">
    <citation type="submission" date="2022-07" db="EMBL/GenBank/DDBJ databases">
        <title>Phylogenomic reconstructions and comparative analyses of Kickxellomycotina fungi.</title>
        <authorList>
            <person name="Reynolds N.K."/>
            <person name="Stajich J.E."/>
            <person name="Barry K."/>
            <person name="Grigoriev I.V."/>
            <person name="Crous P."/>
            <person name="Smith M.E."/>
        </authorList>
    </citation>
    <scope>NUCLEOTIDE SEQUENCE</scope>
    <source>
        <strain evidence="1">NRRL 1565</strain>
    </source>
</reference>
<dbReference type="AlphaFoldDB" id="A0A9W8I4H3"/>
<dbReference type="InterPro" id="IPR043502">
    <property type="entry name" value="DNA/RNA_pol_sf"/>
</dbReference>
<dbReference type="SUPFAM" id="SSF56672">
    <property type="entry name" value="DNA/RNA polymerases"/>
    <property type="match status" value="1"/>
</dbReference>
<dbReference type="InterPro" id="IPR043128">
    <property type="entry name" value="Rev_trsase/Diguanyl_cyclase"/>
</dbReference>
<name>A0A9W8I4H3_9FUNG</name>
<dbReference type="EMBL" id="JANBUO010000293">
    <property type="protein sequence ID" value="KAJ2805398.1"/>
    <property type="molecule type" value="Genomic_DNA"/>
</dbReference>
<organism evidence="1 2">
    <name type="scientific">Coemansia guatemalensis</name>
    <dbReference type="NCBI Taxonomy" id="2761395"/>
    <lineage>
        <taxon>Eukaryota</taxon>
        <taxon>Fungi</taxon>
        <taxon>Fungi incertae sedis</taxon>
        <taxon>Zoopagomycota</taxon>
        <taxon>Kickxellomycotina</taxon>
        <taxon>Kickxellomycetes</taxon>
        <taxon>Kickxellales</taxon>
        <taxon>Kickxellaceae</taxon>
        <taxon>Coemansia</taxon>
    </lineage>
</organism>
<comment type="caution">
    <text evidence="1">The sequence shown here is derived from an EMBL/GenBank/DDBJ whole genome shotgun (WGS) entry which is preliminary data.</text>
</comment>
<accession>A0A9W8I4H3</accession>
<protein>
    <submittedName>
        <fullName evidence="1">Uncharacterized protein</fullName>
    </submittedName>
</protein>
<sequence>MYECNDDFYCWDKLYLAVTKEQVRQHIVHQLDCPKDVEHLLDNPMTGATALHKYPSGCPLPAAIKLLCPLMHEGTKLVYTLHHPMSDAAQAMHEKFVETRLNYSIGKKTRAHAQMPVFMKPNPNTDAQWVLFDDLANNELNMVHMGVQLALPAERIQFLKNTKWLSSVDLASFFTSMWLAEDMQDFWCYQGGSHGCIQTTRVVQGNSESPAIAQSFIQHVLSKVPELQDICPDEYKQPTQLMSAPPPMPPQPETLKPAMPMPTLSPALPSTVPPILPLALVPTVMPTLMPAPISVPTPLPAPPPALPQDVKDLMSAFGNLNISAVFTDPAESSTMDV</sequence>
<dbReference type="Proteomes" id="UP001140094">
    <property type="component" value="Unassembled WGS sequence"/>
</dbReference>
<proteinExistence type="predicted"/>
<dbReference type="Gene3D" id="3.10.10.10">
    <property type="entry name" value="HIV Type 1 Reverse Transcriptase, subunit A, domain 1"/>
    <property type="match status" value="1"/>
</dbReference>
<evidence type="ECO:0000313" key="1">
    <source>
        <dbReference type="EMBL" id="KAJ2805398.1"/>
    </source>
</evidence>